<feature type="compositionally biased region" description="Low complexity" evidence="1">
    <location>
        <begin position="720"/>
        <end position="729"/>
    </location>
</feature>
<evidence type="ECO:0000313" key="3">
    <source>
        <dbReference type="Proteomes" id="UP000245942"/>
    </source>
</evidence>
<feature type="compositionally biased region" description="Basic and acidic residues" evidence="1">
    <location>
        <begin position="671"/>
        <end position="719"/>
    </location>
</feature>
<proteinExistence type="predicted"/>
<feature type="compositionally biased region" description="Polar residues" evidence="1">
    <location>
        <begin position="742"/>
        <end position="752"/>
    </location>
</feature>
<feature type="compositionally biased region" description="Basic and acidic residues" evidence="1">
    <location>
        <begin position="121"/>
        <end position="145"/>
    </location>
</feature>
<feature type="compositionally biased region" description="Polar residues" evidence="1">
    <location>
        <begin position="519"/>
        <end position="530"/>
    </location>
</feature>
<reference evidence="2 3" key="1">
    <citation type="journal article" date="2018" name="Mol. Biol. Evol.">
        <title>Broad Genomic Sampling Reveals a Smut Pathogenic Ancestry of the Fungal Clade Ustilaginomycotina.</title>
        <authorList>
            <person name="Kijpornyongpan T."/>
            <person name="Mondo S.J."/>
            <person name="Barry K."/>
            <person name="Sandor L."/>
            <person name="Lee J."/>
            <person name="Lipzen A."/>
            <person name="Pangilinan J."/>
            <person name="LaButti K."/>
            <person name="Hainaut M."/>
            <person name="Henrissat B."/>
            <person name="Grigoriev I.V."/>
            <person name="Spatafora J.W."/>
            <person name="Aime M.C."/>
        </authorList>
    </citation>
    <scope>NUCLEOTIDE SEQUENCE [LARGE SCALE GENOMIC DNA]</scope>
    <source>
        <strain evidence="2 3">MCA 4718</strain>
    </source>
</reference>
<feature type="compositionally biased region" description="Low complexity" evidence="1">
    <location>
        <begin position="344"/>
        <end position="353"/>
    </location>
</feature>
<organism evidence="2 3">
    <name type="scientific">Pseudomicrostroma glucosiphilum</name>
    <dbReference type="NCBI Taxonomy" id="1684307"/>
    <lineage>
        <taxon>Eukaryota</taxon>
        <taxon>Fungi</taxon>
        <taxon>Dikarya</taxon>
        <taxon>Basidiomycota</taxon>
        <taxon>Ustilaginomycotina</taxon>
        <taxon>Exobasidiomycetes</taxon>
        <taxon>Microstromatales</taxon>
        <taxon>Microstromatales incertae sedis</taxon>
        <taxon>Pseudomicrostroma</taxon>
    </lineage>
</organism>
<feature type="compositionally biased region" description="Low complexity" evidence="1">
    <location>
        <begin position="1"/>
        <end position="17"/>
    </location>
</feature>
<gene>
    <name evidence="2" type="ORF">BCV69DRAFT_280871</name>
</gene>
<dbReference type="RefSeq" id="XP_025350423.1">
    <property type="nucleotide sequence ID" value="XM_025491772.1"/>
</dbReference>
<keyword evidence="3" id="KW-1185">Reference proteome</keyword>
<evidence type="ECO:0000256" key="1">
    <source>
        <dbReference type="SAM" id="MobiDB-lite"/>
    </source>
</evidence>
<sequence>MSSAATAKATATPTRLAPSDSSTYNSDLARHVGTPSPSRSRTYLADEARTQASSPSSLSPAVLPTSHSWNYGQDLTGASHPGLLTGQSPVRRAGSLKSSSSPGVPRPAGSSLPRRSPSQGDTERAREKARGIRERRLSSTSREDSLSSPIPRNEPLPTDRTSLYSPSPPPPTALHSRSVGQSVLLLSSSARSGLAPSSSSSPRKVQSEVNGTPFEMQTLARNHVVQNAGPSVSTSYPSSSADPTLTTTPKTTSPRARTRSNPTRYAPSGLAAAEPVPLTSPTSSTMRSNRSHDGSTLIRKGSTGSRVNGSASPSHRIDGPSGLTTSASTDSISSRGYPNGQEEAALSASASASPIQQRSVSSGNTAKIAPPASPPRKSSKSHKLTPKQLAKRKAEEANRRDREADEAAARAAAAAAAAAVAAAIAAQDQSGSVNENVIGLRDIRRQANSDFDSPSDALDSDNGHLSPLGKPRKLDYGEEPSNTKHRGPETTAQIPRSTSAFVNGTPSTSGRDDSMQFRLPTSTSSMTNRNGLAGPSKLRSASEPPDSTSARTQLASQRNALAARAATIDWDEMIPPAIARRLAQEELLRRDPLLRNQEGLIDTWDRDGLPLTQVEIQVLAQDAVRREEGGGGGLDSPAELAADQEQGGELAAAPPPLLDEGIEMHDLRAREEEREAREAMQRQEEEMRRLRREDEEKKKREEEEQEQARRRKLCEEQQKAEASASSSTQPHAQAQVRPIGPSEQQQQLQRQVNGKKAPADKEKEPGCCAGCIVM</sequence>
<dbReference type="OrthoDB" id="3365953at2759"/>
<feature type="compositionally biased region" description="Polar residues" evidence="1">
    <location>
        <begin position="322"/>
        <end position="336"/>
    </location>
</feature>
<protein>
    <submittedName>
        <fullName evidence="2">Uncharacterized protein</fullName>
    </submittedName>
</protein>
<feature type="region of interest" description="Disordered" evidence="1">
    <location>
        <begin position="671"/>
        <end position="765"/>
    </location>
</feature>
<name>A0A316UH52_9BASI</name>
<feature type="compositionally biased region" description="Polar residues" evidence="1">
    <location>
        <begin position="490"/>
        <end position="509"/>
    </location>
</feature>
<feature type="compositionally biased region" description="Low complexity" evidence="1">
    <location>
        <begin position="176"/>
        <end position="204"/>
    </location>
</feature>
<feature type="compositionally biased region" description="Low complexity" evidence="1">
    <location>
        <begin position="231"/>
        <end position="255"/>
    </location>
</feature>
<feature type="region of interest" description="Disordered" evidence="1">
    <location>
        <begin position="627"/>
        <end position="659"/>
    </location>
</feature>
<feature type="compositionally biased region" description="Basic and acidic residues" evidence="1">
    <location>
        <begin position="392"/>
        <end position="408"/>
    </location>
</feature>
<dbReference type="AlphaFoldDB" id="A0A316UH52"/>
<feature type="compositionally biased region" description="Polar residues" evidence="1">
    <location>
        <begin position="354"/>
        <end position="365"/>
    </location>
</feature>
<feature type="compositionally biased region" description="Polar residues" evidence="1">
    <location>
        <begin position="302"/>
        <end position="313"/>
    </location>
</feature>
<dbReference type="Proteomes" id="UP000245942">
    <property type="component" value="Unassembled WGS sequence"/>
</dbReference>
<feature type="region of interest" description="Disordered" evidence="1">
    <location>
        <begin position="1"/>
        <end position="414"/>
    </location>
</feature>
<dbReference type="EMBL" id="KZ819322">
    <property type="protein sequence ID" value="PWN23263.1"/>
    <property type="molecule type" value="Genomic_DNA"/>
</dbReference>
<feature type="compositionally biased region" description="Basic residues" evidence="1">
    <location>
        <begin position="377"/>
        <end position="391"/>
    </location>
</feature>
<dbReference type="GeneID" id="37013506"/>
<evidence type="ECO:0000313" key="2">
    <source>
        <dbReference type="EMBL" id="PWN23263.1"/>
    </source>
</evidence>
<feature type="region of interest" description="Disordered" evidence="1">
    <location>
        <begin position="448"/>
        <end position="558"/>
    </location>
</feature>
<feature type="compositionally biased region" description="Polar residues" evidence="1">
    <location>
        <begin position="279"/>
        <end position="288"/>
    </location>
</feature>
<accession>A0A316UH52</accession>
<feature type="compositionally biased region" description="Low complexity" evidence="1">
    <location>
        <begin position="52"/>
        <end position="66"/>
    </location>
</feature>